<feature type="transmembrane region" description="Helical" evidence="5">
    <location>
        <begin position="96"/>
        <end position="114"/>
    </location>
</feature>
<dbReference type="Proteomes" id="UP001293593">
    <property type="component" value="Unassembled WGS sequence"/>
</dbReference>
<gene>
    <name evidence="6" type="ORF">QN277_017813</name>
</gene>
<comment type="caution">
    <text evidence="6">The sequence shown here is derived from an EMBL/GenBank/DDBJ whole genome shotgun (WGS) entry which is preliminary data.</text>
</comment>
<dbReference type="GO" id="GO:0004185">
    <property type="term" value="F:serine-type carboxypeptidase activity"/>
    <property type="evidence" value="ECO:0007669"/>
    <property type="project" value="InterPro"/>
</dbReference>
<evidence type="ECO:0000256" key="5">
    <source>
        <dbReference type="SAM" id="Phobius"/>
    </source>
</evidence>
<dbReference type="FunFam" id="3.40.50.1820:FF:000148">
    <property type="entry name" value="Serine carboxypeptidase-like 11"/>
    <property type="match status" value="1"/>
</dbReference>
<dbReference type="SUPFAM" id="SSF53474">
    <property type="entry name" value="alpha/beta-Hydrolases"/>
    <property type="match status" value="1"/>
</dbReference>
<dbReference type="PANTHER" id="PTHR11802">
    <property type="entry name" value="SERINE PROTEASE FAMILY S10 SERINE CARBOXYPEPTIDASE"/>
    <property type="match status" value="1"/>
</dbReference>
<accession>A0AAE1JV10</accession>
<dbReference type="AlphaFoldDB" id="A0AAE1JV10"/>
<evidence type="ECO:0000256" key="3">
    <source>
        <dbReference type="ARBA" id="ARBA00022729"/>
    </source>
</evidence>
<evidence type="ECO:0000256" key="1">
    <source>
        <dbReference type="ARBA" id="ARBA00009431"/>
    </source>
</evidence>
<sequence length="489" mass="54669">MMSTITLRIKNRAASSSASQSSSSFPPSLLLLLLLLSSQACFTFALSRSTVTFLPGFQGPLPFHLETGYVGVGESEGVQLFYYFLKSDRNPRQDPLILWLTGGPGCSALSALLFQIGPLRIRMEEYNGSLPTLVLNPDSWTQISSIIFLDLPALTGFSYTTLPVAPQRSDSKQIQHAVQFLRKWLTGHPELQSNQIYIGGDSYSGLIVPAVALEISKGIENNIEPLINLQGYLLGNPLTDDDIENNHKIPFAHGMGLISDELYESLKSSCGGEYHNVDTRNETCAGYISEYEKCVSGINPFHILEPRCDFVSPKPREFFDIRSLNEMPETLLTLDPQLPLPTITCRNYGLLLAQYWTNYGSVRKALGIRQGTIGKWVRCIKTPYAKEIKSSVPFHVKLSAKGYRALIYSGDHDLVVPFRGTEAWMRTLNYSIVDEWRPWLVQDQVAGYTRTYSNGMTYATVKGGGHTAPEYKPKECFAMFERWTSQNPL</sequence>
<comment type="similarity">
    <text evidence="1">Belongs to the peptidase S10 family.</text>
</comment>
<keyword evidence="5" id="KW-0472">Membrane</keyword>
<dbReference type="Gene3D" id="3.40.50.12670">
    <property type="match status" value="1"/>
</dbReference>
<proteinExistence type="inferred from homology"/>
<dbReference type="FunFam" id="3.40.50.12670:FF:000001">
    <property type="entry name" value="Carboxypeptidase"/>
    <property type="match status" value="1"/>
</dbReference>
<dbReference type="EMBL" id="JAWXYG010000004">
    <property type="protein sequence ID" value="KAK4274619.1"/>
    <property type="molecule type" value="Genomic_DNA"/>
</dbReference>
<keyword evidence="5" id="KW-1133">Transmembrane helix</keyword>
<dbReference type="Gene3D" id="3.40.50.1820">
    <property type="entry name" value="alpha/beta hydrolase"/>
    <property type="match status" value="1"/>
</dbReference>
<keyword evidence="3" id="KW-0732">Signal</keyword>
<dbReference type="PANTHER" id="PTHR11802:SF29">
    <property type="entry name" value="SERINE CARBOXYPEPTIDASE-LIKE 19"/>
    <property type="match status" value="1"/>
</dbReference>
<dbReference type="GO" id="GO:0019748">
    <property type="term" value="P:secondary metabolic process"/>
    <property type="evidence" value="ECO:0007669"/>
    <property type="project" value="UniProtKB-ARBA"/>
</dbReference>
<keyword evidence="4" id="KW-0325">Glycoprotein</keyword>
<dbReference type="GO" id="GO:0006508">
    <property type="term" value="P:proteolysis"/>
    <property type="evidence" value="ECO:0007669"/>
    <property type="project" value="InterPro"/>
</dbReference>
<keyword evidence="5" id="KW-0812">Transmembrane</keyword>
<dbReference type="InterPro" id="IPR001563">
    <property type="entry name" value="Peptidase_S10"/>
</dbReference>
<organism evidence="6 7">
    <name type="scientific">Acacia crassicarpa</name>
    <name type="common">northern wattle</name>
    <dbReference type="NCBI Taxonomy" id="499986"/>
    <lineage>
        <taxon>Eukaryota</taxon>
        <taxon>Viridiplantae</taxon>
        <taxon>Streptophyta</taxon>
        <taxon>Embryophyta</taxon>
        <taxon>Tracheophyta</taxon>
        <taxon>Spermatophyta</taxon>
        <taxon>Magnoliopsida</taxon>
        <taxon>eudicotyledons</taxon>
        <taxon>Gunneridae</taxon>
        <taxon>Pentapetalae</taxon>
        <taxon>rosids</taxon>
        <taxon>fabids</taxon>
        <taxon>Fabales</taxon>
        <taxon>Fabaceae</taxon>
        <taxon>Caesalpinioideae</taxon>
        <taxon>mimosoid clade</taxon>
        <taxon>Acacieae</taxon>
        <taxon>Acacia</taxon>
    </lineage>
</organism>
<protein>
    <submittedName>
        <fullName evidence="6">Uncharacterized protein</fullName>
    </submittedName>
</protein>
<reference evidence="6" key="1">
    <citation type="submission" date="2023-10" db="EMBL/GenBank/DDBJ databases">
        <title>Chromosome-level genome of the transformable northern wattle, Acacia crassicarpa.</title>
        <authorList>
            <person name="Massaro I."/>
            <person name="Sinha N.R."/>
            <person name="Poethig S."/>
            <person name="Leichty A.R."/>
        </authorList>
    </citation>
    <scope>NUCLEOTIDE SEQUENCE</scope>
    <source>
        <strain evidence="6">Acra3RX</strain>
        <tissue evidence="6">Leaf</tissue>
    </source>
</reference>
<dbReference type="GO" id="GO:0016752">
    <property type="term" value="F:sinapoyltransferase activity"/>
    <property type="evidence" value="ECO:0007669"/>
    <property type="project" value="UniProtKB-ARBA"/>
</dbReference>
<evidence type="ECO:0000313" key="7">
    <source>
        <dbReference type="Proteomes" id="UP001293593"/>
    </source>
</evidence>
<dbReference type="InterPro" id="IPR029058">
    <property type="entry name" value="AB_hydrolase_fold"/>
</dbReference>
<keyword evidence="2" id="KW-0964">Secreted</keyword>
<keyword evidence="7" id="KW-1185">Reference proteome</keyword>
<name>A0AAE1JV10_9FABA</name>
<evidence type="ECO:0000313" key="6">
    <source>
        <dbReference type="EMBL" id="KAK4274619.1"/>
    </source>
</evidence>
<dbReference type="Pfam" id="PF00450">
    <property type="entry name" value="Peptidase_S10"/>
    <property type="match status" value="1"/>
</dbReference>
<evidence type="ECO:0000256" key="4">
    <source>
        <dbReference type="ARBA" id="ARBA00023180"/>
    </source>
</evidence>
<evidence type="ECO:0000256" key="2">
    <source>
        <dbReference type="ARBA" id="ARBA00022525"/>
    </source>
</evidence>
<dbReference type="PRINTS" id="PR00724">
    <property type="entry name" value="CRBOXYPTASEC"/>
</dbReference>